<reference evidence="1 2" key="1">
    <citation type="submission" date="2024-01" db="EMBL/GenBank/DDBJ databases">
        <title>The genomes of 5 underutilized Papilionoideae crops provide insights into root nodulation and disease resistanc.</title>
        <authorList>
            <person name="Jiang F."/>
        </authorList>
    </citation>
    <scope>NUCLEOTIDE SEQUENCE [LARGE SCALE GENOMIC DNA]</scope>
    <source>
        <strain evidence="1">LVBAO_FW01</strain>
        <tissue evidence="1">Leaves</tissue>
    </source>
</reference>
<accession>A0AAN9LR08</accession>
<dbReference type="EMBL" id="JAYMYQ010000004">
    <property type="protein sequence ID" value="KAK7338527.1"/>
    <property type="molecule type" value="Genomic_DNA"/>
</dbReference>
<name>A0AAN9LR08_CANGL</name>
<keyword evidence="2" id="KW-1185">Reference proteome</keyword>
<protein>
    <submittedName>
        <fullName evidence="1">Uncharacterized protein</fullName>
    </submittedName>
</protein>
<organism evidence="1 2">
    <name type="scientific">Canavalia gladiata</name>
    <name type="common">Sword bean</name>
    <name type="synonym">Dolichos gladiatus</name>
    <dbReference type="NCBI Taxonomy" id="3824"/>
    <lineage>
        <taxon>Eukaryota</taxon>
        <taxon>Viridiplantae</taxon>
        <taxon>Streptophyta</taxon>
        <taxon>Embryophyta</taxon>
        <taxon>Tracheophyta</taxon>
        <taxon>Spermatophyta</taxon>
        <taxon>Magnoliopsida</taxon>
        <taxon>eudicotyledons</taxon>
        <taxon>Gunneridae</taxon>
        <taxon>Pentapetalae</taxon>
        <taxon>rosids</taxon>
        <taxon>fabids</taxon>
        <taxon>Fabales</taxon>
        <taxon>Fabaceae</taxon>
        <taxon>Papilionoideae</taxon>
        <taxon>50 kb inversion clade</taxon>
        <taxon>NPAAA clade</taxon>
        <taxon>indigoferoid/millettioid clade</taxon>
        <taxon>Phaseoleae</taxon>
        <taxon>Canavalia</taxon>
    </lineage>
</organism>
<sequence>MHAPMLVSSSGCETDKPFKSALQIPFGNLPPRDHVLYVEYLSQGASRMVLTPRHAANPWQEMNPRFEPPLKHFL</sequence>
<gene>
    <name evidence="1" type="ORF">VNO77_19139</name>
</gene>
<evidence type="ECO:0000313" key="2">
    <source>
        <dbReference type="Proteomes" id="UP001367508"/>
    </source>
</evidence>
<proteinExistence type="predicted"/>
<dbReference type="Proteomes" id="UP001367508">
    <property type="component" value="Unassembled WGS sequence"/>
</dbReference>
<comment type="caution">
    <text evidence="1">The sequence shown here is derived from an EMBL/GenBank/DDBJ whole genome shotgun (WGS) entry which is preliminary data.</text>
</comment>
<evidence type="ECO:0000313" key="1">
    <source>
        <dbReference type="EMBL" id="KAK7338527.1"/>
    </source>
</evidence>
<dbReference type="AlphaFoldDB" id="A0AAN9LR08"/>